<dbReference type="AlphaFoldDB" id="A0A426ZIE4"/>
<reference evidence="2 3" key="1">
    <citation type="journal article" date="2014" name="Agronomy (Basel)">
        <title>A Draft Genome Sequence for Ensete ventricosum, the Drought-Tolerant Tree Against Hunger.</title>
        <authorList>
            <person name="Harrison J."/>
            <person name="Moore K.A."/>
            <person name="Paszkiewicz K."/>
            <person name="Jones T."/>
            <person name="Grant M."/>
            <person name="Ambacheew D."/>
            <person name="Muzemil S."/>
            <person name="Studholme D.J."/>
        </authorList>
    </citation>
    <scope>NUCLEOTIDE SEQUENCE [LARGE SCALE GENOMIC DNA]</scope>
</reference>
<organism evidence="2 3">
    <name type="scientific">Ensete ventricosum</name>
    <name type="common">Abyssinian banana</name>
    <name type="synonym">Musa ensete</name>
    <dbReference type="NCBI Taxonomy" id="4639"/>
    <lineage>
        <taxon>Eukaryota</taxon>
        <taxon>Viridiplantae</taxon>
        <taxon>Streptophyta</taxon>
        <taxon>Embryophyta</taxon>
        <taxon>Tracheophyta</taxon>
        <taxon>Spermatophyta</taxon>
        <taxon>Magnoliopsida</taxon>
        <taxon>Liliopsida</taxon>
        <taxon>Zingiberales</taxon>
        <taxon>Musaceae</taxon>
        <taxon>Ensete</taxon>
    </lineage>
</organism>
<comment type="caution">
    <text evidence="2">The sequence shown here is derived from an EMBL/GenBank/DDBJ whole genome shotgun (WGS) entry which is preliminary data.</text>
</comment>
<proteinExistence type="predicted"/>
<evidence type="ECO:0000313" key="2">
    <source>
        <dbReference type="EMBL" id="RRT63735.1"/>
    </source>
</evidence>
<accession>A0A426ZIE4</accession>
<protein>
    <submittedName>
        <fullName evidence="2">Uncharacterized protein</fullName>
    </submittedName>
</protein>
<dbReference type="Proteomes" id="UP000287651">
    <property type="component" value="Unassembled WGS sequence"/>
</dbReference>
<gene>
    <name evidence="2" type="ORF">B296_00025589</name>
</gene>
<dbReference type="EMBL" id="AMZH03006473">
    <property type="protein sequence ID" value="RRT63735.1"/>
    <property type="molecule type" value="Genomic_DNA"/>
</dbReference>
<sequence>MLRNKILTFSARIRSPTSNVGYIDLVGIDLGSAKRDPYSKGTVKAVKNVLVSSEQELIHRENQQFLSPKLLLQQLLSKRFIIGTVGEELELSVCSLACTEGTVPPLVSSPVGHEVVIGPLSIGLPPPDPGRKSEQGNHLVAWKNGIKDEGLNPIDIEDATPSAPTPPSELEPGEMADSNPTTRQAFRSLAAGSEEREEEAASEGAWEQLRVLDWGR</sequence>
<evidence type="ECO:0000256" key="1">
    <source>
        <dbReference type="SAM" id="MobiDB-lite"/>
    </source>
</evidence>
<feature type="region of interest" description="Disordered" evidence="1">
    <location>
        <begin position="150"/>
        <end position="183"/>
    </location>
</feature>
<evidence type="ECO:0000313" key="3">
    <source>
        <dbReference type="Proteomes" id="UP000287651"/>
    </source>
</evidence>
<name>A0A426ZIE4_ENSVE</name>